<gene>
    <name evidence="2" type="ORF">GCM10017577_51340</name>
</gene>
<evidence type="ECO:0000313" key="2">
    <source>
        <dbReference type="EMBL" id="GLL13989.1"/>
    </source>
</evidence>
<comment type="caution">
    <text evidence="2">The sequence shown here is derived from an EMBL/GenBank/DDBJ whole genome shotgun (WGS) entry which is preliminary data.</text>
</comment>
<feature type="compositionally biased region" description="Polar residues" evidence="1">
    <location>
        <begin position="117"/>
        <end position="129"/>
    </location>
</feature>
<proteinExistence type="predicted"/>
<name>A0A9W6LBC8_9PSEU</name>
<organism evidence="2 3">
    <name type="scientific">Pseudonocardia halophobica</name>
    <dbReference type="NCBI Taxonomy" id="29401"/>
    <lineage>
        <taxon>Bacteria</taxon>
        <taxon>Bacillati</taxon>
        <taxon>Actinomycetota</taxon>
        <taxon>Actinomycetes</taxon>
        <taxon>Pseudonocardiales</taxon>
        <taxon>Pseudonocardiaceae</taxon>
        <taxon>Pseudonocardia</taxon>
    </lineage>
</organism>
<protein>
    <submittedName>
        <fullName evidence="2">Uncharacterized protein</fullName>
    </submittedName>
</protein>
<keyword evidence="3" id="KW-1185">Reference proteome</keyword>
<sequence>MTVDLERKLDVLREHCANAGRDYEEIEKPTSLRWNPAPVASPSRRSSRSWNGSQGWGVAHAHTRLPGAPEGLRVFSERITREPGGSLSDAPGSQTWTGARPENGRDGQEASAWMRENSGSGPRTGSSCT</sequence>
<accession>A0A9W6LBC8</accession>
<dbReference type="EMBL" id="BSFQ01000027">
    <property type="protein sequence ID" value="GLL13989.1"/>
    <property type="molecule type" value="Genomic_DNA"/>
</dbReference>
<dbReference type="Proteomes" id="UP001143463">
    <property type="component" value="Unassembled WGS sequence"/>
</dbReference>
<feature type="region of interest" description="Disordered" evidence="1">
    <location>
        <begin position="26"/>
        <end position="129"/>
    </location>
</feature>
<evidence type="ECO:0000313" key="3">
    <source>
        <dbReference type="Proteomes" id="UP001143463"/>
    </source>
</evidence>
<reference evidence="2" key="1">
    <citation type="journal article" date="2014" name="Int. J. Syst. Evol. Microbiol.">
        <title>Complete genome sequence of Corynebacterium casei LMG S-19264T (=DSM 44701T), isolated from a smear-ripened cheese.</title>
        <authorList>
            <consortium name="US DOE Joint Genome Institute (JGI-PGF)"/>
            <person name="Walter F."/>
            <person name="Albersmeier A."/>
            <person name="Kalinowski J."/>
            <person name="Ruckert C."/>
        </authorList>
    </citation>
    <scope>NUCLEOTIDE SEQUENCE</scope>
    <source>
        <strain evidence="2">VKM Ac-1069</strain>
    </source>
</reference>
<reference evidence="2" key="2">
    <citation type="submission" date="2023-01" db="EMBL/GenBank/DDBJ databases">
        <authorList>
            <person name="Sun Q."/>
            <person name="Evtushenko L."/>
        </authorList>
    </citation>
    <scope>NUCLEOTIDE SEQUENCE</scope>
    <source>
        <strain evidence="2">VKM Ac-1069</strain>
    </source>
</reference>
<evidence type="ECO:0000256" key="1">
    <source>
        <dbReference type="SAM" id="MobiDB-lite"/>
    </source>
</evidence>
<dbReference type="AlphaFoldDB" id="A0A9W6LBC8"/>